<evidence type="ECO:0000256" key="4">
    <source>
        <dbReference type="ARBA" id="ARBA00022801"/>
    </source>
</evidence>
<feature type="domain" description="LD-carboxypeptidase C-terminal" evidence="9">
    <location>
        <begin position="172"/>
        <end position="293"/>
    </location>
</feature>
<name>A0A1I4A5H8_9GAMM</name>
<keyword evidence="11" id="KW-1185">Reference proteome</keyword>
<keyword evidence="5" id="KW-0720">Serine protease</keyword>
<dbReference type="RefSeq" id="WP_092702221.1">
    <property type="nucleotide sequence ID" value="NZ_FOSR01000003.1"/>
</dbReference>
<dbReference type="InterPro" id="IPR040921">
    <property type="entry name" value="Peptidase_S66C"/>
</dbReference>
<dbReference type="InterPro" id="IPR003507">
    <property type="entry name" value="S66_fam"/>
</dbReference>
<organism evidence="10 11">
    <name type="scientific">Rhodanobacter glycinis</name>
    <dbReference type="NCBI Taxonomy" id="582702"/>
    <lineage>
        <taxon>Bacteria</taxon>
        <taxon>Pseudomonadati</taxon>
        <taxon>Pseudomonadota</taxon>
        <taxon>Gammaproteobacteria</taxon>
        <taxon>Lysobacterales</taxon>
        <taxon>Rhodanobacteraceae</taxon>
        <taxon>Rhodanobacter</taxon>
    </lineage>
</organism>
<dbReference type="SUPFAM" id="SSF141986">
    <property type="entry name" value="LD-carboxypeptidase A C-terminal domain-like"/>
    <property type="match status" value="1"/>
</dbReference>
<evidence type="ECO:0000256" key="1">
    <source>
        <dbReference type="ARBA" id="ARBA00010233"/>
    </source>
</evidence>
<dbReference type="PIRSF" id="PIRSF028757">
    <property type="entry name" value="LD-carboxypeptidase"/>
    <property type="match status" value="1"/>
</dbReference>
<evidence type="ECO:0000256" key="3">
    <source>
        <dbReference type="ARBA" id="ARBA00022670"/>
    </source>
</evidence>
<dbReference type="InterPro" id="IPR029062">
    <property type="entry name" value="Class_I_gatase-like"/>
</dbReference>
<evidence type="ECO:0000256" key="6">
    <source>
        <dbReference type="PIRSR" id="PIRSR028757-1"/>
    </source>
</evidence>
<feature type="domain" description="LD-carboxypeptidase N-terminal" evidence="8">
    <location>
        <begin position="6"/>
        <end position="128"/>
    </location>
</feature>
<feature type="region of interest" description="Disordered" evidence="7">
    <location>
        <begin position="311"/>
        <end position="335"/>
    </location>
</feature>
<dbReference type="InterPro" id="IPR040449">
    <property type="entry name" value="Peptidase_S66_N"/>
</dbReference>
<evidence type="ECO:0000259" key="9">
    <source>
        <dbReference type="Pfam" id="PF17676"/>
    </source>
</evidence>
<proteinExistence type="inferred from homology"/>
<dbReference type="CDD" id="cd07025">
    <property type="entry name" value="Peptidase_S66"/>
    <property type="match status" value="1"/>
</dbReference>
<sequence length="335" mass="35245">MPAIQIQLIAPSGYPHDRAALARGVERLRGAGCALSGLDVLDRSELRFAGSDAERLADINHLADLSTLPDLVLTTRGGYGASRLLPHLRYDALRERLAETPVPLVGHSDFTALQLALHAKSGLCTFSGPLLADLGTDAHDDDFSWRHFWSTLTSASTALAWADAGVADVDASGPLWGGNLAVLCSLLGTPYFPGAKGGGIDGGILFVEDVGEPPFRIERLLYQLHLSGVLGRQQALVLGGFSHCRPGPNDNGYDLAAAFAQIERVAGIPVVHGLPHGHGARQLTLPFGAPARLRVEGGSARLDFHGYPHLPLGSSPAVPGRQGREQGQAGSTPNP</sequence>
<feature type="active site" description="Charge relay system" evidence="6">
    <location>
        <position position="208"/>
    </location>
</feature>
<accession>A0A1I4A5H8</accession>
<dbReference type="SUPFAM" id="SSF52317">
    <property type="entry name" value="Class I glutamine amidotransferase-like"/>
    <property type="match status" value="1"/>
</dbReference>
<gene>
    <name evidence="10" type="ORF">SAMN05192579_103275</name>
</gene>
<dbReference type="Pfam" id="PF17676">
    <property type="entry name" value="Peptidase_S66C"/>
    <property type="match status" value="1"/>
</dbReference>
<reference evidence="11" key="1">
    <citation type="submission" date="2016-10" db="EMBL/GenBank/DDBJ databases">
        <authorList>
            <person name="Varghese N."/>
            <person name="Submissions S."/>
        </authorList>
    </citation>
    <scope>NUCLEOTIDE SEQUENCE [LARGE SCALE GENOMIC DNA]</scope>
    <source>
        <strain evidence="11">MO64</strain>
    </source>
</reference>
<dbReference type="PANTHER" id="PTHR30237:SF2">
    <property type="entry name" value="MUREIN TETRAPEPTIDE CARBOXYPEPTIDASE"/>
    <property type="match status" value="1"/>
</dbReference>
<dbReference type="Gene3D" id="3.40.50.10740">
    <property type="entry name" value="Class I glutamine amidotransferase-like"/>
    <property type="match status" value="1"/>
</dbReference>
<evidence type="ECO:0000259" key="8">
    <source>
        <dbReference type="Pfam" id="PF02016"/>
    </source>
</evidence>
<keyword evidence="3" id="KW-0645">Protease</keyword>
<dbReference type="AlphaFoldDB" id="A0A1I4A5H8"/>
<evidence type="ECO:0000256" key="5">
    <source>
        <dbReference type="ARBA" id="ARBA00022825"/>
    </source>
</evidence>
<evidence type="ECO:0000313" key="10">
    <source>
        <dbReference type="EMBL" id="SFK51662.1"/>
    </source>
</evidence>
<keyword evidence="4" id="KW-0378">Hydrolase</keyword>
<evidence type="ECO:0000256" key="7">
    <source>
        <dbReference type="SAM" id="MobiDB-lite"/>
    </source>
</evidence>
<feature type="active site" description="Charge relay system" evidence="6">
    <location>
        <position position="278"/>
    </location>
</feature>
<dbReference type="InterPro" id="IPR027461">
    <property type="entry name" value="Carboxypeptidase_A_C_sf"/>
</dbReference>
<dbReference type="GO" id="GO:0008236">
    <property type="term" value="F:serine-type peptidase activity"/>
    <property type="evidence" value="ECO:0007669"/>
    <property type="project" value="UniProtKB-KW"/>
</dbReference>
<feature type="active site" description="Nucleophile" evidence="6">
    <location>
        <position position="108"/>
    </location>
</feature>
<dbReference type="InterPro" id="IPR027478">
    <property type="entry name" value="LdcA_N"/>
</dbReference>
<evidence type="ECO:0000256" key="2">
    <source>
        <dbReference type="ARBA" id="ARBA00022645"/>
    </source>
</evidence>
<protein>
    <submittedName>
        <fullName evidence="10">Murein tetrapeptidase LD-carboxypeptidase Serine peptidase. MEROPS family S66</fullName>
    </submittedName>
</protein>
<dbReference type="Gene3D" id="3.50.30.60">
    <property type="entry name" value="LD-carboxypeptidase A C-terminal domain-like"/>
    <property type="match status" value="1"/>
</dbReference>
<dbReference type="GO" id="GO:0004180">
    <property type="term" value="F:carboxypeptidase activity"/>
    <property type="evidence" value="ECO:0007669"/>
    <property type="project" value="UniProtKB-KW"/>
</dbReference>
<dbReference type="PANTHER" id="PTHR30237">
    <property type="entry name" value="MURAMOYLTETRAPEPTIDE CARBOXYPEPTIDASE"/>
    <property type="match status" value="1"/>
</dbReference>
<dbReference type="Pfam" id="PF02016">
    <property type="entry name" value="Peptidase_S66"/>
    <property type="match status" value="1"/>
</dbReference>
<keyword evidence="2 10" id="KW-0121">Carboxypeptidase</keyword>
<dbReference type="EMBL" id="FOSR01000003">
    <property type="protein sequence ID" value="SFK51662.1"/>
    <property type="molecule type" value="Genomic_DNA"/>
</dbReference>
<comment type="similarity">
    <text evidence="1">Belongs to the peptidase S66 family.</text>
</comment>
<dbReference type="GO" id="GO:0006508">
    <property type="term" value="P:proteolysis"/>
    <property type="evidence" value="ECO:0007669"/>
    <property type="project" value="UniProtKB-KW"/>
</dbReference>
<dbReference type="Proteomes" id="UP000198725">
    <property type="component" value="Unassembled WGS sequence"/>
</dbReference>
<evidence type="ECO:0000313" key="11">
    <source>
        <dbReference type="Proteomes" id="UP000198725"/>
    </source>
</evidence>